<reference evidence="1" key="1">
    <citation type="submission" date="2016-09" db="EMBL/GenBank/DDBJ databases">
        <title>The Complete Genome of Burkholderia sprentiae wsm5005.</title>
        <authorList>
            <person name="De Meyer S."/>
            <person name="Wang P."/>
            <person name="Terpolilli J."/>
        </authorList>
    </citation>
    <scope>NUCLEOTIDE SEQUENCE</scope>
    <source>
        <strain evidence="1">WSM5005</strain>
        <plasmid evidence="1">pl3WSM5005</plasmid>
    </source>
</reference>
<protein>
    <submittedName>
        <fullName evidence="1">Uncharacterized protein</fullName>
    </submittedName>
</protein>
<reference evidence="1" key="2">
    <citation type="submission" date="2021-06" db="EMBL/GenBank/DDBJ databases">
        <authorList>
            <person name="Rogers T.H."/>
            <person name="Ramsay J.P."/>
            <person name="Wang P."/>
            <person name="Terpolilli J."/>
        </authorList>
    </citation>
    <scope>NUCLEOTIDE SEQUENCE</scope>
    <source>
        <strain evidence="1">WSM5005</strain>
        <plasmid evidence="1">pl3WSM5005</plasmid>
    </source>
</reference>
<accession>A0ACA8AX69</accession>
<keyword evidence="2" id="KW-1185">Reference proteome</keyword>
<evidence type="ECO:0000313" key="1">
    <source>
        <dbReference type="EMBL" id="APA90286.2"/>
    </source>
</evidence>
<keyword evidence="1" id="KW-0614">Plasmid</keyword>
<proteinExistence type="predicted"/>
<evidence type="ECO:0000313" key="2">
    <source>
        <dbReference type="Proteomes" id="UP000179860"/>
    </source>
</evidence>
<name>A0ACA8AX69_9BURK</name>
<geneLocation type="plasmid" evidence="1 2">
    <name>pl3WSM5005</name>
</geneLocation>
<organism evidence="1 2">
    <name type="scientific">Paraburkholderia sprentiae WSM5005</name>
    <dbReference type="NCBI Taxonomy" id="754502"/>
    <lineage>
        <taxon>Bacteria</taxon>
        <taxon>Pseudomonadati</taxon>
        <taxon>Pseudomonadota</taxon>
        <taxon>Betaproteobacteria</taxon>
        <taxon>Burkholderiales</taxon>
        <taxon>Burkholderiaceae</taxon>
        <taxon>Paraburkholderia</taxon>
    </lineage>
</organism>
<gene>
    <name evidence="1" type="ORF">BJG93_34815</name>
</gene>
<sequence>MMDALPAVECIRKSTHRPLDAAFIAGKQMVSKKQVPPNYDYTGKDRVERQRKALADAGGGRVEAHLDADELAKLDALVATGVAGSRRAALKYLVQQLPEPEEKA</sequence>
<dbReference type="EMBL" id="CP017564">
    <property type="protein sequence ID" value="APA90286.2"/>
    <property type="molecule type" value="Genomic_DNA"/>
</dbReference>
<dbReference type="Proteomes" id="UP000179860">
    <property type="component" value="Plasmid pl3WSM5005"/>
</dbReference>